<dbReference type="Gene3D" id="3.40.50.300">
    <property type="entry name" value="P-loop containing nucleotide triphosphate hydrolases"/>
    <property type="match status" value="1"/>
</dbReference>
<dbReference type="EMBL" id="QZCW01000001">
    <property type="protein sequence ID" value="MCW5320570.1"/>
    <property type="molecule type" value="Genomic_DNA"/>
</dbReference>
<accession>A0ABT3KRY7</accession>
<proteinExistence type="predicted"/>
<protein>
    <submittedName>
        <fullName evidence="1">Uncharacterized protein</fullName>
    </submittedName>
</protein>
<comment type="caution">
    <text evidence="1">The sequence shown here is derived from an EMBL/GenBank/DDBJ whole genome shotgun (WGS) entry which is preliminary data.</text>
</comment>
<keyword evidence="2" id="KW-1185">Reference proteome</keyword>
<evidence type="ECO:0000313" key="2">
    <source>
        <dbReference type="Proteomes" id="UP001208935"/>
    </source>
</evidence>
<evidence type="ECO:0000313" key="1">
    <source>
        <dbReference type="EMBL" id="MCW5320570.1"/>
    </source>
</evidence>
<organism evidence="1 2">
    <name type="scientific">Verminephrobacter aporrectodeae subsp. tuberculatae</name>
    <dbReference type="NCBI Taxonomy" id="1110392"/>
    <lineage>
        <taxon>Bacteria</taxon>
        <taxon>Pseudomonadati</taxon>
        <taxon>Pseudomonadota</taxon>
        <taxon>Betaproteobacteria</taxon>
        <taxon>Burkholderiales</taxon>
        <taxon>Comamonadaceae</taxon>
        <taxon>Verminephrobacter</taxon>
    </lineage>
</organism>
<reference evidence="2" key="1">
    <citation type="submission" date="2023-07" db="EMBL/GenBank/DDBJ databases">
        <title>Verminephrobacter genomes.</title>
        <authorList>
            <person name="Lund M.B."/>
        </authorList>
    </citation>
    <scope>NUCLEOTIDE SEQUENCE [LARGE SCALE GENOMIC DNA]</scope>
    <source>
        <strain evidence="2">AtM5-05</strain>
    </source>
</reference>
<gene>
    <name evidence="1" type="ORF">D5039_05040</name>
</gene>
<dbReference type="Proteomes" id="UP001208935">
    <property type="component" value="Unassembled WGS sequence"/>
</dbReference>
<dbReference type="SUPFAM" id="SSF52540">
    <property type="entry name" value="P-loop containing nucleoside triphosphate hydrolases"/>
    <property type="match status" value="1"/>
</dbReference>
<sequence length="201" mass="22765">MILALTGRPDVGKDTVGQILCHQFGFASVAFADALRLEVTEAWRIDARLLTWRPTKETPVRALATGMCGDRAFIGWTLSQGICLLEPRSPRWTMQRWADYKRRFNPAYYATRVDEWIDQRVGCDRMVVTDLRDDVEEATLRIKGARVVRIHRLQSAALPNDTATHVSEQHHLIKADHDIINDGCLHALSESVAELVQDLTC</sequence>
<dbReference type="InterPro" id="IPR027417">
    <property type="entry name" value="P-loop_NTPase"/>
</dbReference>
<name>A0ABT3KRY7_9BURK</name>